<gene>
    <name evidence="2" type="ordered locus">Tola_0264</name>
</gene>
<dbReference type="STRING" id="595494.Tola_0264"/>
<keyword evidence="1" id="KW-0812">Transmembrane</keyword>
<name>C4L8M4_TOLAT</name>
<dbReference type="RefSeq" id="WP_012728493.1">
    <property type="nucleotide sequence ID" value="NC_012691.1"/>
</dbReference>
<dbReference type="HOGENOM" id="CLU_2304777_0_0_6"/>
<keyword evidence="1" id="KW-0472">Membrane</keyword>
<feature type="transmembrane region" description="Helical" evidence="1">
    <location>
        <begin position="55"/>
        <end position="74"/>
    </location>
</feature>
<keyword evidence="1" id="KW-1133">Transmembrane helix</keyword>
<sequence>MSSARWKIQLSPKIRLSSLVLGIVPVIIVLGWLGIWMPQSLRLLMLSLFDQLGTLIYYPLAALALAAGFFLAALWRREFNWQYLLEGTLSVWMLLNWPIY</sequence>
<organism evidence="2 3">
    <name type="scientific">Tolumonas auensis (strain DSM 9187 / NBRC 110442 / TA 4)</name>
    <dbReference type="NCBI Taxonomy" id="595494"/>
    <lineage>
        <taxon>Bacteria</taxon>
        <taxon>Pseudomonadati</taxon>
        <taxon>Pseudomonadota</taxon>
        <taxon>Gammaproteobacteria</taxon>
        <taxon>Aeromonadales</taxon>
        <taxon>Aeromonadaceae</taxon>
        <taxon>Tolumonas</taxon>
    </lineage>
</organism>
<dbReference type="Proteomes" id="UP000009073">
    <property type="component" value="Chromosome"/>
</dbReference>
<evidence type="ECO:0000313" key="2">
    <source>
        <dbReference type="EMBL" id="ACQ91894.1"/>
    </source>
</evidence>
<accession>C4L8M4</accession>
<dbReference type="EMBL" id="CP001616">
    <property type="protein sequence ID" value="ACQ91894.1"/>
    <property type="molecule type" value="Genomic_DNA"/>
</dbReference>
<protein>
    <submittedName>
        <fullName evidence="2">Uncharacterized protein</fullName>
    </submittedName>
</protein>
<evidence type="ECO:0000313" key="3">
    <source>
        <dbReference type="Proteomes" id="UP000009073"/>
    </source>
</evidence>
<evidence type="ECO:0000256" key="1">
    <source>
        <dbReference type="SAM" id="Phobius"/>
    </source>
</evidence>
<feature type="transmembrane region" description="Helical" evidence="1">
    <location>
        <begin position="16"/>
        <end position="35"/>
    </location>
</feature>
<dbReference type="AlphaFoldDB" id="C4L8M4"/>
<reference evidence="3" key="1">
    <citation type="submission" date="2009-05" db="EMBL/GenBank/DDBJ databases">
        <title>Complete sequence of Tolumonas auensis DSM 9187.</title>
        <authorList>
            <consortium name="US DOE Joint Genome Institute"/>
            <person name="Lucas S."/>
            <person name="Copeland A."/>
            <person name="Lapidus A."/>
            <person name="Glavina del Rio T."/>
            <person name="Tice H."/>
            <person name="Bruce D."/>
            <person name="Goodwin L."/>
            <person name="Pitluck S."/>
            <person name="Chertkov O."/>
            <person name="Brettin T."/>
            <person name="Detter J.C."/>
            <person name="Han C."/>
            <person name="Larimer F."/>
            <person name="Land M."/>
            <person name="Hauser L."/>
            <person name="Kyrpides N."/>
            <person name="Mikhailova N."/>
            <person name="Spring S."/>
            <person name="Beller H."/>
        </authorList>
    </citation>
    <scope>NUCLEOTIDE SEQUENCE [LARGE SCALE GENOMIC DNA]</scope>
    <source>
        <strain evidence="3">DSM 9187 / TA4</strain>
    </source>
</reference>
<proteinExistence type="predicted"/>
<dbReference type="KEGG" id="tau:Tola_0264"/>
<reference evidence="2 3" key="2">
    <citation type="journal article" date="2011" name="Stand. Genomic Sci.">
        <title>Complete genome sequence of Tolumonas auensis type strain (TA 4).</title>
        <authorList>
            <person name="Chertkov O."/>
            <person name="Copeland A."/>
            <person name="Lucas S."/>
            <person name="Lapidus A."/>
            <person name="Berry K.W."/>
            <person name="Detter J.C."/>
            <person name="Del Rio T.G."/>
            <person name="Hammon N."/>
            <person name="Dalin E."/>
            <person name="Tice H."/>
            <person name="Pitluck S."/>
            <person name="Richardson P."/>
            <person name="Bruce D."/>
            <person name="Goodwin L."/>
            <person name="Han C."/>
            <person name="Tapia R."/>
            <person name="Saunders E."/>
            <person name="Schmutz J."/>
            <person name="Brettin T."/>
            <person name="Larimer F."/>
            <person name="Land M."/>
            <person name="Hauser L."/>
            <person name="Spring S."/>
            <person name="Rohde M."/>
            <person name="Kyrpides N.C."/>
            <person name="Ivanova N."/>
            <person name="Goker M."/>
            <person name="Beller H.R."/>
            <person name="Klenk H.P."/>
            <person name="Woyke T."/>
        </authorList>
    </citation>
    <scope>NUCLEOTIDE SEQUENCE [LARGE SCALE GENOMIC DNA]</scope>
    <source>
        <strain evidence="3">DSM 9187 / TA4</strain>
    </source>
</reference>
<keyword evidence="3" id="KW-1185">Reference proteome</keyword>